<accession>A0A455U467</accession>
<dbReference type="Gene3D" id="3.60.15.10">
    <property type="entry name" value="Ribonuclease Z/Hydroxyacylglutathione hydrolase-like"/>
    <property type="match status" value="1"/>
</dbReference>
<dbReference type="AlphaFoldDB" id="A0A455U467"/>
<evidence type="ECO:0000256" key="1">
    <source>
        <dbReference type="ARBA" id="ARBA00022801"/>
    </source>
</evidence>
<evidence type="ECO:0000313" key="2">
    <source>
        <dbReference type="EMBL" id="BBI60846.1"/>
    </source>
</evidence>
<dbReference type="KEGG" id="hsr:HSBAA_21520"/>
<dbReference type="Proteomes" id="UP000320231">
    <property type="component" value="Chromosome"/>
</dbReference>
<proteinExistence type="predicted"/>
<evidence type="ECO:0000313" key="3">
    <source>
        <dbReference type="Proteomes" id="UP000320231"/>
    </source>
</evidence>
<protein>
    <recommendedName>
        <fullName evidence="4">Metallo-beta-lactamase domain-containing protein</fullName>
    </recommendedName>
</protein>
<organism evidence="2 3">
    <name type="scientific">Vreelandella sulfidaeris</name>
    <dbReference type="NCBI Taxonomy" id="115553"/>
    <lineage>
        <taxon>Bacteria</taxon>
        <taxon>Pseudomonadati</taxon>
        <taxon>Pseudomonadota</taxon>
        <taxon>Gammaproteobacteria</taxon>
        <taxon>Oceanospirillales</taxon>
        <taxon>Halomonadaceae</taxon>
        <taxon>Vreelandella</taxon>
    </lineage>
</organism>
<sequence>MGDSIWRDEVEQALAQYNPEVIVLNAGAAEMTGFEGDPIIMGKEDTLRAHRAAPDATIIAVHMEAVNHMTLSRDELSDYVQEVGIQDHVSIPADGEVISFYCHGPPFTAAHFFISMSLKLALLVFIAQA</sequence>
<reference evidence="2 3" key="1">
    <citation type="journal article" date="2019" name="Microbiol. Resour. Announc.">
        <title>Complete Genome Sequence of Halomonas sulfidaeris Strain Esulfide1 Isolated from a Metal Sulfide Rock at a Depth of 2,200 Meters, Obtained Using Nanopore Sequencing.</title>
        <authorList>
            <person name="Saito M."/>
            <person name="Nishigata A."/>
            <person name="Galipon J."/>
            <person name="Arakawa K."/>
        </authorList>
    </citation>
    <scope>NUCLEOTIDE SEQUENCE [LARGE SCALE GENOMIC DNA]</scope>
    <source>
        <strain evidence="2 3">ATCC BAA-803</strain>
    </source>
</reference>
<name>A0A455U467_9GAMM</name>
<dbReference type="PANTHER" id="PTHR43546">
    <property type="entry name" value="UPF0173 METAL-DEPENDENT HYDROLASE MJ1163-RELATED"/>
    <property type="match status" value="1"/>
</dbReference>
<dbReference type="PANTHER" id="PTHR43546:SF9">
    <property type="entry name" value="L-ASCORBATE-6-PHOSPHATE LACTONASE ULAG-RELATED"/>
    <property type="match status" value="1"/>
</dbReference>
<dbReference type="GO" id="GO:0016787">
    <property type="term" value="F:hydrolase activity"/>
    <property type="evidence" value="ECO:0007669"/>
    <property type="project" value="UniProtKB-KW"/>
</dbReference>
<dbReference type="InterPro" id="IPR036866">
    <property type="entry name" value="RibonucZ/Hydroxyglut_hydro"/>
</dbReference>
<evidence type="ECO:0008006" key="4">
    <source>
        <dbReference type="Google" id="ProtNLM"/>
    </source>
</evidence>
<dbReference type="InterPro" id="IPR050114">
    <property type="entry name" value="UPF0173_UPF0282_UlaG_hydrolase"/>
</dbReference>
<dbReference type="EMBL" id="AP019514">
    <property type="protein sequence ID" value="BBI60846.1"/>
    <property type="molecule type" value="Genomic_DNA"/>
</dbReference>
<gene>
    <name evidence="2" type="ORF">HSBAA_21520</name>
</gene>
<keyword evidence="1" id="KW-0378">Hydrolase</keyword>